<dbReference type="Proteomes" id="UP001380953">
    <property type="component" value="Unassembled WGS sequence"/>
</dbReference>
<evidence type="ECO:0000313" key="2">
    <source>
        <dbReference type="Proteomes" id="UP001380953"/>
    </source>
</evidence>
<name>A0ACC6PJ94_9BACL</name>
<proteinExistence type="predicted"/>
<evidence type="ECO:0000313" key="1">
    <source>
        <dbReference type="EMBL" id="MEJ8306988.1"/>
    </source>
</evidence>
<keyword evidence="2" id="KW-1185">Reference proteome</keyword>
<reference evidence="1" key="1">
    <citation type="submission" date="2024-03" db="EMBL/GenBank/DDBJ databases">
        <title>Whole genome sequecning of epiphytes from Marcgravia umbellata leaves.</title>
        <authorList>
            <person name="Kumar G."/>
            <person name="Savka M.A."/>
        </authorList>
    </citation>
    <scope>NUCLEOTIDE SEQUENCE</scope>
    <source>
        <strain evidence="1">RIT_BL5</strain>
    </source>
</reference>
<organism evidence="1 2">
    <name type="scientific">Saccharibacillus sacchari</name>
    <dbReference type="NCBI Taxonomy" id="456493"/>
    <lineage>
        <taxon>Bacteria</taxon>
        <taxon>Bacillati</taxon>
        <taxon>Bacillota</taxon>
        <taxon>Bacilli</taxon>
        <taxon>Bacillales</taxon>
        <taxon>Paenibacillaceae</taxon>
        <taxon>Saccharibacillus</taxon>
    </lineage>
</organism>
<accession>A0ACC6PJ94</accession>
<sequence>MLNTILGRFRLAGYLEGISFLFLLLVAMPLKYFADSGDAVRISGMIHGVLFPLYLLAAVHAFLKLRWSFKQLLASFILGFLPAGTFFFDAYLRKEIRAGRAYATPQEAAATPRMVS</sequence>
<comment type="caution">
    <text evidence="1">The sequence shown here is derived from an EMBL/GenBank/DDBJ whole genome shotgun (WGS) entry which is preliminary data.</text>
</comment>
<dbReference type="EMBL" id="JBBKAR010000057">
    <property type="protein sequence ID" value="MEJ8306988.1"/>
    <property type="molecule type" value="Genomic_DNA"/>
</dbReference>
<protein>
    <submittedName>
        <fullName evidence="1">DUF3817 domain-containing protein</fullName>
    </submittedName>
</protein>
<gene>
    <name evidence="1" type="ORF">WKI47_24030</name>
</gene>